<dbReference type="InterPro" id="IPR002734">
    <property type="entry name" value="RibDG_C"/>
</dbReference>
<dbReference type="InterPro" id="IPR024072">
    <property type="entry name" value="DHFR-like_dom_sf"/>
</dbReference>
<evidence type="ECO:0000313" key="2">
    <source>
        <dbReference type="EMBL" id="MCR6483485.1"/>
    </source>
</evidence>
<organism evidence="2 3">
    <name type="scientific">Amycolatopsis iheyensis</name>
    <dbReference type="NCBI Taxonomy" id="2945988"/>
    <lineage>
        <taxon>Bacteria</taxon>
        <taxon>Bacillati</taxon>
        <taxon>Actinomycetota</taxon>
        <taxon>Actinomycetes</taxon>
        <taxon>Pseudonocardiales</taxon>
        <taxon>Pseudonocardiaceae</taxon>
        <taxon>Amycolatopsis</taxon>
    </lineage>
</organism>
<proteinExistence type="predicted"/>
<gene>
    <name evidence="2" type="ORF">M8542_11730</name>
</gene>
<evidence type="ECO:0000313" key="3">
    <source>
        <dbReference type="Proteomes" id="UP001144096"/>
    </source>
</evidence>
<dbReference type="GO" id="GO:0008703">
    <property type="term" value="F:5-amino-6-(5-phosphoribosylamino)uracil reductase activity"/>
    <property type="evidence" value="ECO:0007669"/>
    <property type="project" value="InterPro"/>
</dbReference>
<dbReference type="GO" id="GO:0009231">
    <property type="term" value="P:riboflavin biosynthetic process"/>
    <property type="evidence" value="ECO:0007669"/>
    <property type="project" value="InterPro"/>
</dbReference>
<keyword evidence="3" id="KW-1185">Reference proteome</keyword>
<accession>A0A9X2NAD4</accession>
<name>A0A9X2NAD4_9PSEU</name>
<dbReference type="SUPFAM" id="SSF53597">
    <property type="entry name" value="Dihydrofolate reductase-like"/>
    <property type="match status" value="1"/>
</dbReference>
<dbReference type="Pfam" id="PF01872">
    <property type="entry name" value="RibD_C"/>
    <property type="match status" value="1"/>
</dbReference>
<comment type="caution">
    <text evidence="2">The sequence shown here is derived from an EMBL/GenBank/DDBJ whole genome shotgun (WGS) entry which is preliminary data.</text>
</comment>
<reference evidence="2" key="1">
    <citation type="submission" date="2022-06" db="EMBL/GenBank/DDBJ databases">
        <title>Amycolatopsis iheyaensis sp. nov., a new species of the genus Amycolatopsis isolated from soil in Iheya island, Japan.</title>
        <authorList>
            <person name="Ngamcharungchit C."/>
            <person name="Kanto H."/>
            <person name="Take A."/>
            <person name="Intra B."/>
            <person name="Matsumoto A."/>
            <person name="Panbangred W."/>
            <person name="Inahashi Y."/>
        </authorList>
    </citation>
    <scope>NUCLEOTIDE SEQUENCE</scope>
    <source>
        <strain evidence="2">OK19-0408</strain>
    </source>
</reference>
<evidence type="ECO:0000259" key="1">
    <source>
        <dbReference type="Pfam" id="PF01872"/>
    </source>
</evidence>
<dbReference type="EMBL" id="JAMXQV010000004">
    <property type="protein sequence ID" value="MCR6483485.1"/>
    <property type="molecule type" value="Genomic_DNA"/>
</dbReference>
<feature type="domain" description="Bacterial bifunctional deaminase-reductase C-terminal" evidence="1">
    <location>
        <begin position="2"/>
        <end position="169"/>
    </location>
</feature>
<dbReference type="Proteomes" id="UP001144096">
    <property type="component" value="Unassembled WGS sequence"/>
</dbReference>
<dbReference type="Gene3D" id="3.40.430.10">
    <property type="entry name" value="Dihydrofolate Reductase, subunit A"/>
    <property type="match status" value="1"/>
</dbReference>
<dbReference type="RefSeq" id="WP_257920101.1">
    <property type="nucleotide sequence ID" value="NZ_JAMXQV010000004.1"/>
</dbReference>
<dbReference type="AlphaFoldDB" id="A0A9X2NAD4"/>
<protein>
    <submittedName>
        <fullName evidence="2">Dihydrofolate reductase family protein</fullName>
    </submittedName>
</protein>
<sequence length="197" mass="21006">MPKLIVSVLTSLDGYYEGPGKDLSPMPFEDAFNTHNLGLLQRAGTLVYGSTWFPGNWEHWSAVAADESQNDRDHETAALVTSLDAVVISDSMEVDPDAPWAAKTRVVSRSEAAKEIARLKQGSGGDLLMFGSATTWNPLLAEGLVDELIVLVGAAVLGAGSKLYSGSRAGLKLLSARVLPDSQLVELRYDATGEETA</sequence>